<dbReference type="PANTHER" id="PTHR36436">
    <property type="entry name" value="SLL5081 PROTEIN"/>
    <property type="match status" value="1"/>
</dbReference>
<evidence type="ECO:0000313" key="2">
    <source>
        <dbReference type="Proteomes" id="UP000004473"/>
    </source>
</evidence>
<dbReference type="Proteomes" id="UP000004473">
    <property type="component" value="Unassembled WGS sequence"/>
</dbReference>
<evidence type="ECO:0000313" key="1">
    <source>
        <dbReference type="EMBL" id="EIG30471.1"/>
    </source>
</evidence>
<organism evidence="1 2">
    <name type="scientific">Neisseria sicca VK64</name>
    <dbReference type="NCBI Taxonomy" id="1095748"/>
    <lineage>
        <taxon>Bacteria</taxon>
        <taxon>Pseudomonadati</taxon>
        <taxon>Pseudomonadota</taxon>
        <taxon>Betaproteobacteria</taxon>
        <taxon>Neisseriales</taxon>
        <taxon>Neisseriaceae</taxon>
        <taxon>Neisseria</taxon>
    </lineage>
</organism>
<reference evidence="1 2" key="1">
    <citation type="submission" date="2012-04" db="EMBL/GenBank/DDBJ databases">
        <authorList>
            <person name="Harkins D.M."/>
            <person name="Madupu R."/>
            <person name="Durkin A.S."/>
            <person name="Torralba M."/>
            <person name="Methe B."/>
            <person name="Sutton G.G."/>
            <person name="Nelson K.E."/>
        </authorList>
    </citation>
    <scope>NUCLEOTIDE SEQUENCE [LARGE SCALE GENOMIC DNA]</scope>
    <source>
        <strain evidence="1 2">VK64</strain>
    </source>
</reference>
<dbReference type="Gene3D" id="2.30.320.10">
    <property type="entry name" value="YwqG-like"/>
    <property type="match status" value="1"/>
</dbReference>
<sequence>MYRPAVCFTLGEAAATTAYQSKIGGTPYLPKNAKYPYHAEKKHPLTLVAQINFAEVPPLPGFPERGILQVFVDGLDYGLGYDFENLSEQAGWRIMYYPELLPESELQTDFSAYQATDSECLPFSGEFPLIFQAASEEEEDADFNKSQGHKIGGSPIFLQGDPFLECDEDADFDDPATITCSDWRKYILLLQLDTDINEKDRYTGKLMWGDSGVANFFITPEDLAKRDFSRVAFVFDCC</sequence>
<dbReference type="PATRIC" id="fig|1095748.3.peg.45"/>
<comment type="caution">
    <text evidence="1">The sequence shown here is derived from an EMBL/GenBank/DDBJ whole genome shotgun (WGS) entry which is preliminary data.</text>
</comment>
<accession>I2NXB0</accession>
<dbReference type="SUPFAM" id="SSF103032">
    <property type="entry name" value="Hypothetical protein YwqG"/>
    <property type="match status" value="1"/>
</dbReference>
<gene>
    <name evidence="1" type="ORF">HMPREF1051_3060</name>
</gene>
<dbReference type="InterPro" id="IPR015315">
    <property type="entry name" value="DUF1963"/>
</dbReference>
<dbReference type="PANTHER" id="PTHR36436:SF6">
    <property type="entry name" value="SLL5081 PROTEIN"/>
    <property type="match status" value="1"/>
</dbReference>
<dbReference type="EMBL" id="AJMT01000004">
    <property type="protein sequence ID" value="EIG30471.1"/>
    <property type="molecule type" value="Genomic_DNA"/>
</dbReference>
<dbReference type="Pfam" id="PF09234">
    <property type="entry name" value="DUF1963"/>
    <property type="match status" value="1"/>
</dbReference>
<name>I2NXB0_NEISI</name>
<proteinExistence type="predicted"/>
<dbReference type="AlphaFoldDB" id="I2NXB0"/>
<dbReference type="RefSeq" id="WP_003762619.1">
    <property type="nucleotide sequence ID" value="NZ_AJMT01000004.1"/>
</dbReference>
<dbReference type="InterPro" id="IPR035948">
    <property type="entry name" value="YwqG-like_sf"/>
</dbReference>
<protein>
    <submittedName>
        <fullName evidence="1">PF09234 domain protein</fullName>
    </submittedName>
</protein>